<dbReference type="AlphaFoldDB" id="A0A0A9HY69"/>
<protein>
    <submittedName>
        <fullName evidence="1">Uncharacterized protein</fullName>
    </submittedName>
</protein>
<name>A0A0A9HY69_ARUDO</name>
<organism evidence="1">
    <name type="scientific">Arundo donax</name>
    <name type="common">Giant reed</name>
    <name type="synonym">Donax arundinaceus</name>
    <dbReference type="NCBI Taxonomy" id="35708"/>
    <lineage>
        <taxon>Eukaryota</taxon>
        <taxon>Viridiplantae</taxon>
        <taxon>Streptophyta</taxon>
        <taxon>Embryophyta</taxon>
        <taxon>Tracheophyta</taxon>
        <taxon>Spermatophyta</taxon>
        <taxon>Magnoliopsida</taxon>
        <taxon>Liliopsida</taxon>
        <taxon>Poales</taxon>
        <taxon>Poaceae</taxon>
        <taxon>PACMAD clade</taxon>
        <taxon>Arundinoideae</taxon>
        <taxon>Arundineae</taxon>
        <taxon>Arundo</taxon>
    </lineage>
</organism>
<sequence length="42" mass="4868">MPGTRRRQKVRDKVESVSGKRIIRIRISKISRKFIESGLVSV</sequence>
<dbReference type="EMBL" id="GBRH01158060">
    <property type="protein sequence ID" value="JAE39836.1"/>
    <property type="molecule type" value="Transcribed_RNA"/>
</dbReference>
<proteinExistence type="predicted"/>
<evidence type="ECO:0000313" key="1">
    <source>
        <dbReference type="EMBL" id="JAE39836.1"/>
    </source>
</evidence>
<accession>A0A0A9HY69</accession>
<reference evidence="1" key="2">
    <citation type="journal article" date="2015" name="Data Brief">
        <title>Shoot transcriptome of the giant reed, Arundo donax.</title>
        <authorList>
            <person name="Barrero R.A."/>
            <person name="Guerrero F.D."/>
            <person name="Moolhuijzen P."/>
            <person name="Goolsby J.A."/>
            <person name="Tidwell J."/>
            <person name="Bellgard S.E."/>
            <person name="Bellgard M.I."/>
        </authorList>
    </citation>
    <scope>NUCLEOTIDE SEQUENCE</scope>
    <source>
        <tissue evidence="1">Shoot tissue taken approximately 20 cm above the soil surface</tissue>
    </source>
</reference>
<reference evidence="1" key="1">
    <citation type="submission" date="2014-09" db="EMBL/GenBank/DDBJ databases">
        <authorList>
            <person name="Magalhaes I.L.F."/>
            <person name="Oliveira U."/>
            <person name="Santos F.R."/>
            <person name="Vidigal T.H.D.A."/>
            <person name="Brescovit A.D."/>
            <person name="Santos A.J."/>
        </authorList>
    </citation>
    <scope>NUCLEOTIDE SEQUENCE</scope>
    <source>
        <tissue evidence="1">Shoot tissue taken approximately 20 cm above the soil surface</tissue>
    </source>
</reference>